<accession>A0A3A3FQ88</accession>
<dbReference type="InterPro" id="IPR050445">
    <property type="entry name" value="Bact_polysacc_biosynth/exp"/>
</dbReference>
<proteinExistence type="inferred from homology"/>
<dbReference type="Pfam" id="PF23607">
    <property type="entry name" value="WZC_N"/>
    <property type="match status" value="1"/>
</dbReference>
<evidence type="ECO:0000256" key="15">
    <source>
        <dbReference type="ARBA" id="ARBA00054296"/>
    </source>
</evidence>
<dbReference type="SUPFAM" id="SSF52540">
    <property type="entry name" value="P-loop containing nucleoside triphosphate hydrolases"/>
    <property type="match status" value="1"/>
</dbReference>
<keyword evidence="9" id="KW-0067">ATP-binding</keyword>
<dbReference type="InterPro" id="IPR003856">
    <property type="entry name" value="LPS_length_determ_N"/>
</dbReference>
<sequence>MPNILLKMRLMNEYYRPRFPYQRSQTRDEKSDNTIELKKYITSLWQQRSLIISIAVVIAALGTAYAFMATPRYEANILVQIDANNPQPRNILTDLTAVADNRNGAATETEVLRSRNVLSRVVDNTMSYITVQPKRFPVIGPWLASHNKNLSVPGLAGYGLFNGYVWGAEQASISLFNLPEGLEGKKFILTAVDPQHYRMQQLDQDIEFTGKFNETVTAPTSQGTIEIRVESVHANPGAQFLVTRISKIEAVEHLQKSLKIMEKGKQTGIISVRLIGTEPKVVSTIVNEVGKEYIRQTVDHRAEEAEKSLIFLNKQLPVLKQELENAEVRYNAIRNANSTIDLNEESKSVVQQTASLQTKIVELRQKRQELQSRFVDGHPAIESVNGQINDINRQLALVNSKVKKMPAVEQDVLRATRDLKVSTDLYTNLLSTAQQLRQVSASQLSSTRLLDTAAIPKVPVGPDRLAVISFAALFGLILGALIATLKQKLKGKVPDPFMLESLLGMPVTATIPHSPRQKALYAQMKSRTKKLSVLPSIAPEDQAVEGLRGFRTVLQSGMVRSRNNIILITGPTAAVGKSFVSANMANVLASIDRKVLLIDADMRNGYLHRYFGLERENGLSELITAQTVADDAIHKNVVENVDFISTGVFPAKPAELLAHKNFGILLQSIVSRYDFIIIDTAPVLAFSDAMVVAKHAGAIYNVVRDGISTVNEIEDAVRRLRQAGGDVTGTIFNDMKGKSAYGYGYA</sequence>
<evidence type="ECO:0000256" key="6">
    <source>
        <dbReference type="ARBA" id="ARBA00022692"/>
    </source>
</evidence>
<dbReference type="FunFam" id="3.40.50.300:FF:000527">
    <property type="entry name" value="Tyrosine-protein kinase etk"/>
    <property type="match status" value="1"/>
</dbReference>
<keyword evidence="10 19" id="KW-1133">Transmembrane helix</keyword>
<feature type="domain" description="Tyrosine-protein kinase G-rich" evidence="22">
    <location>
        <begin position="408"/>
        <end position="487"/>
    </location>
</feature>
<evidence type="ECO:0000256" key="18">
    <source>
        <dbReference type="SAM" id="Coils"/>
    </source>
</evidence>
<keyword evidence="7" id="KW-0547">Nucleotide-binding</keyword>
<dbReference type="EMBL" id="QYUO01000002">
    <property type="protein sequence ID" value="RJF95869.1"/>
    <property type="molecule type" value="Genomic_DNA"/>
</dbReference>
<dbReference type="GO" id="GO:0004713">
    <property type="term" value="F:protein tyrosine kinase activity"/>
    <property type="evidence" value="ECO:0007669"/>
    <property type="project" value="UniProtKB-KW"/>
</dbReference>
<keyword evidence="5 23" id="KW-0808">Transferase</keyword>
<dbReference type="Pfam" id="PF13614">
    <property type="entry name" value="AAA_31"/>
    <property type="match status" value="1"/>
</dbReference>
<evidence type="ECO:0000256" key="14">
    <source>
        <dbReference type="ARBA" id="ARBA00053015"/>
    </source>
</evidence>
<evidence type="ECO:0000256" key="1">
    <source>
        <dbReference type="ARBA" id="ARBA00004429"/>
    </source>
</evidence>
<dbReference type="Gene3D" id="3.40.50.300">
    <property type="entry name" value="P-loop containing nucleotide triphosphate hydrolases"/>
    <property type="match status" value="1"/>
</dbReference>
<gene>
    <name evidence="23" type="ORF">D3871_21120</name>
</gene>
<comment type="catalytic activity">
    <reaction evidence="14">
        <text>L-tyrosyl-[protein] + ATP = O-phospho-L-tyrosyl-[protein] + ADP + H(+)</text>
        <dbReference type="Rhea" id="RHEA:10596"/>
        <dbReference type="Rhea" id="RHEA-COMP:10136"/>
        <dbReference type="Rhea" id="RHEA-COMP:20101"/>
        <dbReference type="ChEBI" id="CHEBI:15378"/>
        <dbReference type="ChEBI" id="CHEBI:30616"/>
        <dbReference type="ChEBI" id="CHEBI:46858"/>
        <dbReference type="ChEBI" id="CHEBI:61978"/>
        <dbReference type="ChEBI" id="CHEBI:456216"/>
    </reaction>
</comment>
<organism evidence="23 24">
    <name type="scientific">Noviherbaspirillum saxi</name>
    <dbReference type="NCBI Taxonomy" id="2320863"/>
    <lineage>
        <taxon>Bacteria</taxon>
        <taxon>Pseudomonadati</taxon>
        <taxon>Pseudomonadota</taxon>
        <taxon>Betaproteobacteria</taxon>
        <taxon>Burkholderiales</taxon>
        <taxon>Oxalobacteraceae</taxon>
        <taxon>Noviherbaspirillum</taxon>
    </lineage>
</organism>
<evidence type="ECO:0000256" key="13">
    <source>
        <dbReference type="ARBA" id="ARBA00023169"/>
    </source>
</evidence>
<comment type="subcellular location">
    <subcellularLocation>
        <location evidence="1">Cell inner membrane</location>
        <topology evidence="1">Multi-pass membrane protein</topology>
    </subcellularLocation>
</comment>
<dbReference type="NCBIfam" id="TIGR01007">
    <property type="entry name" value="eps_fam"/>
    <property type="match status" value="1"/>
</dbReference>
<dbReference type="CDD" id="cd05387">
    <property type="entry name" value="BY-kinase"/>
    <property type="match status" value="1"/>
</dbReference>
<evidence type="ECO:0000256" key="11">
    <source>
        <dbReference type="ARBA" id="ARBA00023136"/>
    </source>
</evidence>
<dbReference type="Proteomes" id="UP000265955">
    <property type="component" value="Unassembled WGS sequence"/>
</dbReference>
<dbReference type="InterPro" id="IPR032807">
    <property type="entry name" value="GNVR"/>
</dbReference>
<evidence type="ECO:0000256" key="7">
    <source>
        <dbReference type="ARBA" id="ARBA00022741"/>
    </source>
</evidence>
<keyword evidence="18" id="KW-0175">Coiled coil</keyword>
<keyword evidence="13" id="KW-0270">Exopolysaccharide synthesis</keyword>
<keyword evidence="8 23" id="KW-0418">Kinase</keyword>
<evidence type="ECO:0000256" key="5">
    <source>
        <dbReference type="ARBA" id="ARBA00022679"/>
    </source>
</evidence>
<keyword evidence="12" id="KW-0829">Tyrosine-protein kinase</keyword>
<dbReference type="InterPro" id="IPR027417">
    <property type="entry name" value="P-loop_NTPase"/>
</dbReference>
<dbReference type="PANTHER" id="PTHR32309">
    <property type="entry name" value="TYROSINE-PROTEIN KINASE"/>
    <property type="match status" value="1"/>
</dbReference>
<name>A0A3A3FQ88_9BURK</name>
<dbReference type="Pfam" id="PF13807">
    <property type="entry name" value="GNVR"/>
    <property type="match status" value="1"/>
</dbReference>
<evidence type="ECO:0000256" key="10">
    <source>
        <dbReference type="ARBA" id="ARBA00022989"/>
    </source>
</evidence>
<reference evidence="24" key="1">
    <citation type="submission" date="2018-09" db="EMBL/GenBank/DDBJ databases">
        <authorList>
            <person name="Zhu H."/>
        </authorList>
    </citation>
    <scope>NUCLEOTIDE SEQUENCE [LARGE SCALE GENOMIC DNA]</scope>
    <source>
        <strain evidence="24">K1R23-30</strain>
    </source>
</reference>
<evidence type="ECO:0000256" key="4">
    <source>
        <dbReference type="ARBA" id="ARBA00022519"/>
    </source>
</evidence>
<protein>
    <recommendedName>
        <fullName evidence="16">Putative tyrosine-protein kinase EpsB</fullName>
    </recommendedName>
    <alternativeName>
        <fullName evidence="17">EPS I polysaccharide export protein EpsB</fullName>
    </alternativeName>
</protein>
<dbReference type="AlphaFoldDB" id="A0A3A3FQ88"/>
<keyword evidence="4" id="KW-0997">Cell inner membrane</keyword>
<comment type="caution">
    <text evidence="23">The sequence shown here is derived from an EMBL/GenBank/DDBJ whole genome shotgun (WGS) entry which is preliminary data.</text>
</comment>
<dbReference type="PANTHER" id="PTHR32309:SF32">
    <property type="entry name" value="TYROSINE-PROTEIN KINASE ETK-RELATED"/>
    <property type="match status" value="1"/>
</dbReference>
<dbReference type="Pfam" id="PF02706">
    <property type="entry name" value="Wzz"/>
    <property type="match status" value="1"/>
</dbReference>
<dbReference type="GO" id="GO:0005524">
    <property type="term" value="F:ATP binding"/>
    <property type="evidence" value="ECO:0007669"/>
    <property type="project" value="UniProtKB-KW"/>
</dbReference>
<comment type="similarity">
    <text evidence="2">Belongs to the etk/wzc family.</text>
</comment>
<feature type="transmembrane region" description="Helical" evidence="19">
    <location>
        <begin position="49"/>
        <end position="68"/>
    </location>
</feature>
<evidence type="ECO:0000256" key="16">
    <source>
        <dbReference type="ARBA" id="ARBA00067833"/>
    </source>
</evidence>
<keyword evidence="3" id="KW-1003">Cell membrane</keyword>
<comment type="function">
    <text evidence="15">Probably involved in polymerization and/or export of exopolysaccharide EPS I which functions as a virulence factor. May be involved in an ATP-dependent process in the pathway for EPS I production, possibly export of the trimeric repeat units across the inner membrane or their polymerization.</text>
</comment>
<keyword evidence="6 19" id="KW-0812">Transmembrane</keyword>
<evidence type="ECO:0000256" key="17">
    <source>
        <dbReference type="ARBA" id="ARBA00081049"/>
    </source>
</evidence>
<evidence type="ECO:0000259" key="20">
    <source>
        <dbReference type="Pfam" id="PF02706"/>
    </source>
</evidence>
<evidence type="ECO:0000259" key="22">
    <source>
        <dbReference type="Pfam" id="PF13807"/>
    </source>
</evidence>
<evidence type="ECO:0000256" key="3">
    <source>
        <dbReference type="ARBA" id="ARBA00022475"/>
    </source>
</evidence>
<evidence type="ECO:0000256" key="9">
    <source>
        <dbReference type="ARBA" id="ARBA00022840"/>
    </source>
</evidence>
<evidence type="ECO:0000256" key="2">
    <source>
        <dbReference type="ARBA" id="ARBA00008883"/>
    </source>
</evidence>
<feature type="domain" description="AAA" evidence="21">
    <location>
        <begin position="565"/>
        <end position="686"/>
    </location>
</feature>
<evidence type="ECO:0000313" key="24">
    <source>
        <dbReference type="Proteomes" id="UP000265955"/>
    </source>
</evidence>
<keyword evidence="24" id="KW-1185">Reference proteome</keyword>
<dbReference type="GO" id="GO:0005886">
    <property type="term" value="C:plasma membrane"/>
    <property type="evidence" value="ECO:0007669"/>
    <property type="project" value="UniProtKB-SubCell"/>
</dbReference>
<evidence type="ECO:0000313" key="23">
    <source>
        <dbReference type="EMBL" id="RJF95869.1"/>
    </source>
</evidence>
<dbReference type="InterPro" id="IPR005702">
    <property type="entry name" value="Wzc-like_C"/>
</dbReference>
<evidence type="ECO:0000256" key="12">
    <source>
        <dbReference type="ARBA" id="ARBA00023137"/>
    </source>
</evidence>
<feature type="coiled-coil region" evidence="18">
    <location>
        <begin position="302"/>
        <end position="373"/>
    </location>
</feature>
<keyword evidence="11 19" id="KW-0472">Membrane</keyword>
<dbReference type="GO" id="GO:0042802">
    <property type="term" value="F:identical protein binding"/>
    <property type="evidence" value="ECO:0007669"/>
    <property type="project" value="UniProtKB-ARBA"/>
</dbReference>
<evidence type="ECO:0000256" key="8">
    <source>
        <dbReference type="ARBA" id="ARBA00022777"/>
    </source>
</evidence>
<evidence type="ECO:0000256" key="19">
    <source>
        <dbReference type="SAM" id="Phobius"/>
    </source>
</evidence>
<dbReference type="InterPro" id="IPR025669">
    <property type="entry name" value="AAA_dom"/>
</dbReference>
<dbReference type="GO" id="GO:0000271">
    <property type="term" value="P:polysaccharide biosynthetic process"/>
    <property type="evidence" value="ECO:0007669"/>
    <property type="project" value="UniProtKB-KW"/>
</dbReference>
<feature type="domain" description="Polysaccharide chain length determinant N-terminal" evidence="20">
    <location>
        <begin position="33"/>
        <end position="124"/>
    </location>
</feature>
<evidence type="ECO:0000259" key="21">
    <source>
        <dbReference type="Pfam" id="PF13614"/>
    </source>
</evidence>